<dbReference type="AlphaFoldDB" id="A0AA48RDS0"/>
<name>A0AA48RDS0_9ZZZZ</name>
<proteinExistence type="predicted"/>
<evidence type="ECO:0000313" key="1">
    <source>
        <dbReference type="EMBL" id="CAJ0873716.1"/>
    </source>
</evidence>
<gene>
    <name evidence="1" type="ORF">AMST5_02534</name>
</gene>
<sequence length="79" mass="8579">MDSSPKHQLCRALISVIAIMSPNGAVRAEENVDVIAYFSQLGGSNKNGWARKTKLVDYCVADCVADSRMTPFSIFGQTP</sequence>
<accession>A0AA48RDS0</accession>
<organism evidence="1">
    <name type="scientific">freshwater sediment metagenome</name>
    <dbReference type="NCBI Taxonomy" id="556182"/>
    <lineage>
        <taxon>unclassified sequences</taxon>
        <taxon>metagenomes</taxon>
        <taxon>ecological metagenomes</taxon>
    </lineage>
</organism>
<protein>
    <submittedName>
        <fullName evidence="1">Uncharacterized protein</fullName>
    </submittedName>
</protein>
<reference evidence="1" key="1">
    <citation type="submission" date="2023-07" db="EMBL/GenBank/DDBJ databases">
        <authorList>
            <person name="Pelsma A.J. K."/>
        </authorList>
    </citation>
    <scope>NUCLEOTIDE SEQUENCE</scope>
</reference>
<dbReference type="EMBL" id="OY288114">
    <property type="protein sequence ID" value="CAJ0873716.1"/>
    <property type="molecule type" value="Genomic_DNA"/>
</dbReference>